<proteinExistence type="predicted"/>
<reference evidence="1" key="1">
    <citation type="submission" date="2023-06" db="EMBL/GenBank/DDBJ databases">
        <authorList>
            <person name="Noh H."/>
        </authorList>
    </citation>
    <scope>NUCLEOTIDE SEQUENCE</scope>
    <source>
        <strain evidence="1">DUCC20226</strain>
    </source>
</reference>
<evidence type="ECO:0000313" key="2">
    <source>
        <dbReference type="Proteomes" id="UP001265746"/>
    </source>
</evidence>
<evidence type="ECO:0000313" key="1">
    <source>
        <dbReference type="EMBL" id="KAK2599711.1"/>
    </source>
</evidence>
<organism evidence="1 2">
    <name type="scientific">Phomopsis amygdali</name>
    <name type="common">Fusicoccum amygdali</name>
    <dbReference type="NCBI Taxonomy" id="1214568"/>
    <lineage>
        <taxon>Eukaryota</taxon>
        <taxon>Fungi</taxon>
        <taxon>Dikarya</taxon>
        <taxon>Ascomycota</taxon>
        <taxon>Pezizomycotina</taxon>
        <taxon>Sordariomycetes</taxon>
        <taxon>Sordariomycetidae</taxon>
        <taxon>Diaporthales</taxon>
        <taxon>Diaporthaceae</taxon>
        <taxon>Diaporthe</taxon>
    </lineage>
</organism>
<keyword evidence="2" id="KW-1185">Reference proteome</keyword>
<gene>
    <name evidence="1" type="ORF">N8I77_011443</name>
</gene>
<protein>
    <submittedName>
        <fullName evidence="1">Uncharacterized protein</fullName>
    </submittedName>
</protein>
<accession>A0AAD9S5H8</accession>
<name>A0AAD9S5H8_PHOAM</name>
<dbReference type="AlphaFoldDB" id="A0AAD9S5H8"/>
<dbReference type="EMBL" id="JAUJFL010000007">
    <property type="protein sequence ID" value="KAK2599711.1"/>
    <property type="molecule type" value="Genomic_DNA"/>
</dbReference>
<comment type="caution">
    <text evidence="1">The sequence shown here is derived from an EMBL/GenBank/DDBJ whole genome shotgun (WGS) entry which is preliminary data.</text>
</comment>
<dbReference type="Proteomes" id="UP001265746">
    <property type="component" value="Unassembled WGS sequence"/>
</dbReference>
<sequence>MQLNVLPATLAALKADGTIRCLADVKYQPASRHSLTAFALARNLADEFTAALVGQLGHATATPSGSSSPPINTCKAASAQAQLYATQLRRRDRMLVCFDVFLDCCTPAFRREIDETAARPIHAVAKLGDDDRYQVDRKPPLDARVAREIAWIQEVDEGPRPYFTDDMNPPCYDDGIRVEDNLEELCPGFSPSERTSHRE</sequence>